<dbReference type="InterPro" id="IPR011051">
    <property type="entry name" value="RmlC_Cupin_sf"/>
</dbReference>
<dbReference type="Pfam" id="PF07883">
    <property type="entry name" value="Cupin_2"/>
    <property type="match status" value="1"/>
</dbReference>
<reference evidence="4" key="3">
    <citation type="submission" date="2012-03" db="PDB data bank">
        <title>Crystal structure of Cupin fold protein Sthe2323 from Sphaerobacter thermophilus.</title>
        <authorList>
            <person name="Chang C."/>
            <person name="Hatzos-Skintges C."/>
            <person name="Jedrzejczak R."/>
            <person name="Joachimiak A."/>
        </authorList>
    </citation>
    <scope>X-RAY CRYSTALLOGRAPHY (1.86 ANGSTROMS)</scope>
</reference>
<dbReference type="EvolutionaryTrace" id="D1C798"/>
<dbReference type="InterPro" id="IPR013096">
    <property type="entry name" value="Cupin_2"/>
</dbReference>
<dbReference type="STRING" id="479434.Sthe_2323"/>
<gene>
    <name evidence="2" type="ordered locus">Sthe_2323</name>
</gene>
<protein>
    <submittedName>
        <fullName evidence="2">Cupin 2 conserved barrel domain protein</fullName>
    </submittedName>
</protein>
<evidence type="ECO:0000313" key="3">
    <source>
        <dbReference type="Proteomes" id="UP000002027"/>
    </source>
</evidence>
<dbReference type="EMBL" id="CP001823">
    <property type="protein sequence ID" value="ACZ39744.1"/>
    <property type="molecule type" value="Genomic_DNA"/>
</dbReference>
<dbReference type="eggNOG" id="COG1917">
    <property type="taxonomic scope" value="Bacteria"/>
</dbReference>
<evidence type="ECO:0000313" key="2">
    <source>
        <dbReference type="EMBL" id="ACZ39744.1"/>
    </source>
</evidence>
<dbReference type="PANTHER" id="PTHR40112">
    <property type="entry name" value="H2HPP ISOMERASE"/>
    <property type="match status" value="1"/>
</dbReference>
<feature type="domain" description="Cupin type-2" evidence="1">
    <location>
        <begin position="42"/>
        <end position="98"/>
    </location>
</feature>
<accession>D1C798</accession>
<dbReference type="AlphaFoldDB" id="D1C798"/>
<proteinExistence type="evidence at protein level"/>
<dbReference type="Proteomes" id="UP000002027">
    <property type="component" value="Chromosome 1"/>
</dbReference>
<evidence type="ECO:0007829" key="4">
    <source>
        <dbReference type="PDB" id="4E2G"/>
    </source>
</evidence>
<dbReference type="OrthoDB" id="9811153at2"/>
<reference evidence="2 3" key="2">
    <citation type="journal article" date="2010" name="Stand. Genomic Sci.">
        <title>Complete genome sequence of Desulfohalobium retbaense type strain (HR(100)).</title>
        <authorList>
            <person name="Spring S."/>
            <person name="Nolan M."/>
            <person name="Lapidus A."/>
            <person name="Glavina Del Rio T."/>
            <person name="Copeland A."/>
            <person name="Tice H."/>
            <person name="Cheng J.F."/>
            <person name="Lucas S."/>
            <person name="Land M."/>
            <person name="Chen F."/>
            <person name="Bruce D."/>
            <person name="Goodwin L."/>
            <person name="Pitluck S."/>
            <person name="Ivanova N."/>
            <person name="Mavromatis K."/>
            <person name="Mikhailova N."/>
            <person name="Pati A."/>
            <person name="Chen A."/>
            <person name="Palaniappan K."/>
            <person name="Hauser L."/>
            <person name="Chang Y.J."/>
            <person name="Jeffries C.D."/>
            <person name="Munk C."/>
            <person name="Kiss H."/>
            <person name="Chain P."/>
            <person name="Han C."/>
            <person name="Brettin T."/>
            <person name="Detter J.C."/>
            <person name="Schuler E."/>
            <person name="Goker M."/>
            <person name="Rohde M."/>
            <person name="Bristow J."/>
            <person name="Eisen J.A."/>
            <person name="Markowitz V."/>
            <person name="Hugenholtz P."/>
            <person name="Kyrpides N.C."/>
            <person name="Klenk H.P."/>
        </authorList>
    </citation>
    <scope>NUCLEOTIDE SEQUENCE [LARGE SCALE GENOMIC DNA]</scope>
    <source>
        <strain evidence="3">ATCC 49802 / DSM 20745 / S 6022</strain>
    </source>
</reference>
<name>D1C798_SPHTD</name>
<dbReference type="HOGENOM" id="CLU_134269_2_1_0"/>
<dbReference type="PDB" id="4E2G">
    <property type="method" value="X-ray"/>
    <property type="resolution" value="1.86 A"/>
    <property type="chains" value="A/B/C/D/E/F/G/H=1-123"/>
</dbReference>
<keyword evidence="4" id="KW-0002">3D-structure</keyword>
<dbReference type="PDBsum" id="4E2G"/>
<dbReference type="Gene3D" id="2.60.120.10">
    <property type="entry name" value="Jelly Rolls"/>
    <property type="match status" value="1"/>
</dbReference>
<dbReference type="InParanoid" id="D1C798"/>
<organism evidence="2 3">
    <name type="scientific">Sphaerobacter thermophilus (strain ATCC 49802 / DSM 20745 / KCCM 41009 / NCIMB 13125 / S 6022)</name>
    <dbReference type="NCBI Taxonomy" id="479434"/>
    <lineage>
        <taxon>Bacteria</taxon>
        <taxon>Pseudomonadati</taxon>
        <taxon>Thermomicrobiota</taxon>
        <taxon>Thermomicrobia</taxon>
        <taxon>Sphaerobacterales</taxon>
        <taxon>Sphaerobacterineae</taxon>
        <taxon>Sphaerobacteraceae</taxon>
        <taxon>Sphaerobacter</taxon>
    </lineage>
</organism>
<reference evidence="3" key="1">
    <citation type="submission" date="2009-11" db="EMBL/GenBank/DDBJ databases">
        <title>The complete chromosome 1 of Sphaerobacter thermophilus DSM 20745.</title>
        <authorList>
            <person name="Lucas S."/>
            <person name="Copeland A."/>
            <person name="Lapidus A."/>
            <person name="Glavina del Rio T."/>
            <person name="Dalin E."/>
            <person name="Tice H."/>
            <person name="Bruce D."/>
            <person name="Goodwin L."/>
            <person name="Pitluck S."/>
            <person name="Kyrpides N."/>
            <person name="Mavromatis K."/>
            <person name="Ivanova N."/>
            <person name="Mikhailova N."/>
            <person name="LaButti K.M."/>
            <person name="Clum A."/>
            <person name="Sun H.I."/>
            <person name="Brettin T."/>
            <person name="Detter J.C."/>
            <person name="Han C."/>
            <person name="Larimer F."/>
            <person name="Land M."/>
            <person name="Hauser L."/>
            <person name="Markowitz V."/>
            <person name="Cheng J.F."/>
            <person name="Hugenholtz P."/>
            <person name="Woyke T."/>
            <person name="Wu D."/>
            <person name="Steenblock K."/>
            <person name="Schneider S."/>
            <person name="Pukall R."/>
            <person name="Goeker M."/>
            <person name="Klenk H.P."/>
            <person name="Eisen J.A."/>
        </authorList>
    </citation>
    <scope>NUCLEOTIDE SEQUENCE [LARGE SCALE GENOMIC DNA]</scope>
    <source>
        <strain evidence="3">ATCC 49802 / DSM 20745 / S 6022</strain>
    </source>
</reference>
<dbReference type="RefSeq" id="WP_012872785.1">
    <property type="nucleotide sequence ID" value="NC_013523.1"/>
</dbReference>
<sequence>MSTGEQREFAPAFYDLTEVRSFSPLPGFAMQAIQGKNLMLNWVRIEPNTEMPAHEHPHEQAGVMLEGTLELTIGEETRVLRPGMAYTIPGGVRHRARTFEDGCLVLDIFSPPREDYARMAEDA</sequence>
<dbReference type="InterPro" id="IPR014710">
    <property type="entry name" value="RmlC-like_jellyroll"/>
</dbReference>
<dbReference type="SUPFAM" id="SSF51182">
    <property type="entry name" value="RmlC-like cupins"/>
    <property type="match status" value="1"/>
</dbReference>
<keyword evidence="3" id="KW-1185">Reference proteome</keyword>
<dbReference type="KEGG" id="sti:Sthe_2323"/>
<dbReference type="CDD" id="cd02238">
    <property type="entry name" value="cupin_KdgF"/>
    <property type="match status" value="1"/>
</dbReference>
<dbReference type="InterPro" id="IPR052535">
    <property type="entry name" value="Bacilysin_H2HPP_isomerase"/>
</dbReference>
<dbReference type="SMR" id="D1C798"/>
<dbReference type="PANTHER" id="PTHR40112:SF1">
    <property type="entry name" value="H2HPP ISOMERASE"/>
    <property type="match status" value="1"/>
</dbReference>
<evidence type="ECO:0000259" key="1">
    <source>
        <dbReference type="Pfam" id="PF07883"/>
    </source>
</evidence>